<reference evidence="1" key="1">
    <citation type="journal article" date="2014" name="Front. Microbiol.">
        <title>High frequency of phylogenetically diverse reductive dehalogenase-homologous genes in deep subseafloor sedimentary metagenomes.</title>
        <authorList>
            <person name="Kawai M."/>
            <person name="Futagami T."/>
            <person name="Toyoda A."/>
            <person name="Takaki Y."/>
            <person name="Nishi S."/>
            <person name="Hori S."/>
            <person name="Arai W."/>
            <person name="Tsubouchi T."/>
            <person name="Morono Y."/>
            <person name="Uchiyama I."/>
            <person name="Ito T."/>
            <person name="Fujiyama A."/>
            <person name="Inagaki F."/>
            <person name="Takami H."/>
        </authorList>
    </citation>
    <scope>NUCLEOTIDE SEQUENCE</scope>
    <source>
        <strain evidence="1">Expedition CK06-06</strain>
    </source>
</reference>
<proteinExistence type="predicted"/>
<dbReference type="AlphaFoldDB" id="X0U9J8"/>
<gene>
    <name evidence="1" type="ORF">S01H1_30211</name>
</gene>
<feature type="non-terminal residue" evidence="1">
    <location>
        <position position="132"/>
    </location>
</feature>
<accession>X0U9J8</accession>
<protein>
    <submittedName>
        <fullName evidence="1">Uncharacterized protein</fullName>
    </submittedName>
</protein>
<comment type="caution">
    <text evidence="1">The sequence shown here is derived from an EMBL/GenBank/DDBJ whole genome shotgun (WGS) entry which is preliminary data.</text>
</comment>
<dbReference type="EMBL" id="BARS01018573">
    <property type="protein sequence ID" value="GAF95976.1"/>
    <property type="molecule type" value="Genomic_DNA"/>
</dbReference>
<organism evidence="1">
    <name type="scientific">marine sediment metagenome</name>
    <dbReference type="NCBI Taxonomy" id="412755"/>
    <lineage>
        <taxon>unclassified sequences</taxon>
        <taxon>metagenomes</taxon>
        <taxon>ecological metagenomes</taxon>
    </lineage>
</organism>
<sequence length="132" mass="15223">MNTIIKINFKNYSENATVLSLDCVVDLVNRMKKDSDFVSFEIVQEGDDIDLVKAILFGSSDILKIEVHYTQKSRETTAKYENYAGQTIVEWKQIIKVYFSAYIVYNNTVSCIELSTKCRYKSDIKTACYKTI</sequence>
<evidence type="ECO:0000313" key="1">
    <source>
        <dbReference type="EMBL" id="GAF95976.1"/>
    </source>
</evidence>
<name>X0U9J8_9ZZZZ</name>